<evidence type="ECO:0000256" key="2">
    <source>
        <dbReference type="ARBA" id="ARBA00001962"/>
    </source>
</evidence>
<keyword evidence="13" id="KW-0325">Glycoprotein</keyword>
<keyword evidence="9" id="KW-0256">Endoplasmic reticulum</keyword>
<dbReference type="GO" id="GO:0031418">
    <property type="term" value="F:L-ascorbic acid binding"/>
    <property type="evidence" value="ECO:0007669"/>
    <property type="project" value="InterPro"/>
</dbReference>
<sequence length="643" mass="74453">LFCQLNCEETLSIVYTEPINYFLQDMYHHLQFAYYQENNLEKSAEATACFLVLNSSHEIMKENKDLLKIKLQYTDDDFVAEKEVMEYAVNRKEMYDLMDFINKNYRWPNEYSMADEDTNEVSESTSQSTEEIEDWMTRYEKLGIHIIAKSVDLYREDRFVADGMLKEEQCEELLTMIKGLEVEKIGSQKFDLKAGQQRLQESPDEEYEAFLRLFIRATDGVRQYTQRYLDRDTQLHLKEAFIVCWSQTYDPETVHGCYPQEDGTCVRFNDMCDELSSQEYTTVTYLNTASGDSQFLNENEQIDSSFGVKCGRTVGFSTGDRHVAITPRTIGERRCAMMIRFTTDEKDAGNDYRDTIALLHRVDELRHAKASKSGIDIMKKFEDEGVKIVKNGSELMGKERFVADGLSSEEQCITLKNMVKIIAVVAAKYGHESVEHTFLSPHTEHEMYQGITIYRASKLTHQGMISTFGLRTFLELSENSRLLVEKYFNLTKPLYFDYTHLVCRTAIDDSRINRQDLSHPVHSDNCILQPDGSCSKDFPAYIHRDYSAVLYLNEDFEGGEFFFAHSNKTEQVSLRPKCGRLVGFNAGEFHGVRAVKSGQRCALALWFTLDPSYKEIAHIQARKTLKRLEEEQRVEEKAAHEEL</sequence>
<evidence type="ECO:0000256" key="8">
    <source>
        <dbReference type="ARBA" id="ARBA00022803"/>
    </source>
</evidence>
<dbReference type="Pfam" id="PF13640">
    <property type="entry name" value="2OG-FeII_Oxy_3"/>
    <property type="match status" value="1"/>
</dbReference>
<reference evidence="15" key="1">
    <citation type="submission" date="2014-12" db="EMBL/GenBank/DDBJ databases">
        <title>Insight into the proteome of Arion vulgaris.</title>
        <authorList>
            <person name="Aradska J."/>
            <person name="Bulat T."/>
            <person name="Smidak R."/>
            <person name="Sarate P."/>
            <person name="Gangsoo J."/>
            <person name="Sialana F."/>
            <person name="Bilban M."/>
            <person name="Lubec G."/>
        </authorList>
    </citation>
    <scope>NUCLEOTIDE SEQUENCE</scope>
    <source>
        <tissue evidence="15">Skin</tissue>
    </source>
</reference>
<dbReference type="InterPro" id="IPR011990">
    <property type="entry name" value="TPR-like_helical_dom_sf"/>
</dbReference>
<dbReference type="SMART" id="SM00702">
    <property type="entry name" value="P4Hc"/>
    <property type="match status" value="1"/>
</dbReference>
<dbReference type="Gene3D" id="1.25.40.10">
    <property type="entry name" value="Tetratricopeptide repeat domain"/>
    <property type="match status" value="1"/>
</dbReference>
<accession>A0A0B7AQ25</accession>
<evidence type="ECO:0000259" key="14">
    <source>
        <dbReference type="PROSITE" id="PS51471"/>
    </source>
</evidence>
<dbReference type="GO" id="GO:0019797">
    <property type="term" value="F:procollagen-proline 3-dioxygenase activity"/>
    <property type="evidence" value="ECO:0007669"/>
    <property type="project" value="UniProtKB-EC"/>
</dbReference>
<protein>
    <recommendedName>
        <fullName evidence="4">procollagen-proline 3-dioxygenase</fullName>
        <ecNumber evidence="4">1.14.11.7</ecNumber>
    </recommendedName>
</protein>
<name>A0A0B7AQ25_9EUPU</name>
<evidence type="ECO:0000256" key="1">
    <source>
        <dbReference type="ARBA" id="ARBA00001961"/>
    </source>
</evidence>
<dbReference type="EMBL" id="HACG01035121">
    <property type="protein sequence ID" value="CEK81986.1"/>
    <property type="molecule type" value="Transcribed_RNA"/>
</dbReference>
<evidence type="ECO:0000256" key="9">
    <source>
        <dbReference type="ARBA" id="ARBA00022824"/>
    </source>
</evidence>
<keyword evidence="7" id="KW-0677">Repeat</keyword>
<evidence type="ECO:0000256" key="5">
    <source>
        <dbReference type="ARBA" id="ARBA00022723"/>
    </source>
</evidence>
<evidence type="ECO:0000256" key="11">
    <source>
        <dbReference type="ARBA" id="ARBA00023002"/>
    </source>
</evidence>
<keyword evidence="5" id="KW-0479">Metal-binding</keyword>
<dbReference type="Gene3D" id="2.60.120.620">
    <property type="entry name" value="q2cbj1_9rhob like domain"/>
    <property type="match status" value="1"/>
</dbReference>
<comment type="similarity">
    <text evidence="3">Belongs to the leprecan family.</text>
</comment>
<comment type="cofactor">
    <cofactor evidence="1">
        <name>L-ascorbate</name>
        <dbReference type="ChEBI" id="CHEBI:38290"/>
    </cofactor>
</comment>
<dbReference type="PANTHER" id="PTHR14049:SF9">
    <property type="entry name" value="PROCOLLAGEN-PROLINE 3-DIOXYGENASE"/>
    <property type="match status" value="1"/>
</dbReference>
<keyword evidence="6" id="KW-0732">Signal</keyword>
<dbReference type="EC" id="1.14.11.7" evidence="4"/>
<organism evidence="15">
    <name type="scientific">Arion vulgaris</name>
    <dbReference type="NCBI Taxonomy" id="1028688"/>
    <lineage>
        <taxon>Eukaryota</taxon>
        <taxon>Metazoa</taxon>
        <taxon>Spiralia</taxon>
        <taxon>Lophotrochozoa</taxon>
        <taxon>Mollusca</taxon>
        <taxon>Gastropoda</taxon>
        <taxon>Heterobranchia</taxon>
        <taxon>Euthyneura</taxon>
        <taxon>Panpulmonata</taxon>
        <taxon>Eupulmonata</taxon>
        <taxon>Stylommatophora</taxon>
        <taxon>Helicina</taxon>
        <taxon>Arionoidea</taxon>
        <taxon>Arionidae</taxon>
        <taxon>Arion</taxon>
    </lineage>
</organism>
<dbReference type="GO" id="GO:0005506">
    <property type="term" value="F:iron ion binding"/>
    <property type="evidence" value="ECO:0007669"/>
    <property type="project" value="InterPro"/>
</dbReference>
<dbReference type="Pfam" id="PF23557">
    <property type="entry name" value="TPR_leprecan"/>
    <property type="match status" value="1"/>
</dbReference>
<dbReference type="InterPro" id="IPR056585">
    <property type="entry name" value="Leprecan_dom"/>
</dbReference>
<dbReference type="GO" id="GO:0032963">
    <property type="term" value="P:collagen metabolic process"/>
    <property type="evidence" value="ECO:0007669"/>
    <property type="project" value="InterPro"/>
</dbReference>
<keyword evidence="8" id="KW-0802">TPR repeat</keyword>
<keyword evidence="10" id="KW-0223">Dioxygenase</keyword>
<dbReference type="InterPro" id="IPR006620">
    <property type="entry name" value="Pro_4_hyd_alph"/>
</dbReference>
<evidence type="ECO:0000256" key="12">
    <source>
        <dbReference type="ARBA" id="ARBA00023004"/>
    </source>
</evidence>
<keyword evidence="12" id="KW-0408">Iron</keyword>
<evidence type="ECO:0000256" key="4">
    <source>
        <dbReference type="ARBA" id="ARBA00012262"/>
    </source>
</evidence>
<evidence type="ECO:0000256" key="10">
    <source>
        <dbReference type="ARBA" id="ARBA00022964"/>
    </source>
</evidence>
<evidence type="ECO:0000256" key="3">
    <source>
        <dbReference type="ARBA" id="ARBA00006487"/>
    </source>
</evidence>
<evidence type="ECO:0000256" key="7">
    <source>
        <dbReference type="ARBA" id="ARBA00022737"/>
    </source>
</evidence>
<dbReference type="InterPro" id="IPR005123">
    <property type="entry name" value="Oxoglu/Fe-dep_dioxygenase_dom"/>
</dbReference>
<dbReference type="InterPro" id="IPR044862">
    <property type="entry name" value="Pro_4_hyd_alph_FE2OG_OXY"/>
</dbReference>
<dbReference type="PANTHER" id="PTHR14049">
    <property type="entry name" value="LEPRECAN 1"/>
    <property type="match status" value="1"/>
</dbReference>
<dbReference type="AlphaFoldDB" id="A0A0B7AQ25"/>
<evidence type="ECO:0000256" key="13">
    <source>
        <dbReference type="ARBA" id="ARBA00023180"/>
    </source>
</evidence>
<dbReference type="EMBL" id="HACG01035120">
    <property type="protein sequence ID" value="CEK81985.1"/>
    <property type="molecule type" value="Transcribed_RNA"/>
</dbReference>
<gene>
    <name evidence="15" type="primary">ORF129003</name>
    <name evidence="16" type="synonym">ORF129007</name>
</gene>
<keyword evidence="11" id="KW-0560">Oxidoreductase</keyword>
<evidence type="ECO:0000256" key="6">
    <source>
        <dbReference type="ARBA" id="ARBA00022729"/>
    </source>
</evidence>
<evidence type="ECO:0000313" key="16">
    <source>
        <dbReference type="EMBL" id="CEK81986.1"/>
    </source>
</evidence>
<proteinExistence type="inferred from homology"/>
<comment type="cofactor">
    <cofactor evidence="2">
        <name>Fe cation</name>
        <dbReference type="ChEBI" id="CHEBI:24875"/>
    </cofactor>
</comment>
<feature type="non-terminal residue" evidence="15">
    <location>
        <position position="1"/>
    </location>
</feature>
<feature type="domain" description="Fe2OG dioxygenase" evidence="14">
    <location>
        <begin position="499"/>
        <end position="609"/>
    </location>
</feature>
<dbReference type="InterPro" id="IPR039575">
    <property type="entry name" value="P3H"/>
</dbReference>
<evidence type="ECO:0000313" key="15">
    <source>
        <dbReference type="EMBL" id="CEK81985.1"/>
    </source>
</evidence>
<dbReference type="PROSITE" id="PS51471">
    <property type="entry name" value="FE2OG_OXY"/>
    <property type="match status" value="1"/>
</dbReference>
<dbReference type="FunFam" id="2.60.120.620:FF:000003">
    <property type="entry name" value="Prolyl 3-hydroxylase 2"/>
    <property type="match status" value="1"/>
</dbReference>